<evidence type="ECO:0000313" key="2">
    <source>
        <dbReference type="Proteomes" id="UP000185779"/>
    </source>
</evidence>
<dbReference type="STRING" id="1839936.SBU_000776"/>
<reference evidence="1" key="1">
    <citation type="submission" date="2016-05" db="EMBL/GenBank/DDBJ databases">
        <title>Microbial consortia oxidize butane by reversing methanogenesis.</title>
        <authorList>
            <person name="Laso-Perez R."/>
            <person name="Richter M."/>
            <person name="Wegener G."/>
            <person name="Musat F."/>
        </authorList>
    </citation>
    <scope>NUCLEOTIDE SEQUENCE [LARGE SCALE GENOMIC DNA]</scope>
    <source>
        <strain evidence="1">BOX1</strain>
    </source>
</reference>
<dbReference type="Proteomes" id="UP000185779">
    <property type="component" value="Unassembled WGS sequence"/>
</dbReference>
<evidence type="ECO:0000313" key="1">
    <source>
        <dbReference type="EMBL" id="OFV66234.1"/>
    </source>
</evidence>
<dbReference type="AlphaFoldDB" id="A0A1F2P4Y3"/>
<accession>A0A1F2P4Y3</accession>
<name>A0A1F2P4Y3_9EURY</name>
<dbReference type="EMBL" id="LYOR01000003">
    <property type="protein sequence ID" value="OFV66234.1"/>
    <property type="molecule type" value="Genomic_DNA"/>
</dbReference>
<proteinExistence type="predicted"/>
<comment type="caution">
    <text evidence="1">The sequence shown here is derived from an EMBL/GenBank/DDBJ whole genome shotgun (WGS) entry which is preliminary data.</text>
</comment>
<sequence>MNEINLISSFFTYNFLCASYKPNDHKKRDKRILNDKSCIILPFLQMR</sequence>
<protein>
    <submittedName>
        <fullName evidence="1">Uncharacterized protein</fullName>
    </submittedName>
</protein>
<gene>
    <name evidence="1" type="ORF">SBU_000776</name>
</gene>
<organism evidence="1 2">
    <name type="scientific">Candidatus Syntropharchaeum butanivorans</name>
    <dbReference type="NCBI Taxonomy" id="1839936"/>
    <lineage>
        <taxon>Archaea</taxon>
        <taxon>Methanobacteriati</taxon>
        <taxon>Methanobacteriota</taxon>
        <taxon>Stenosarchaea group</taxon>
        <taxon>Methanomicrobia</taxon>
        <taxon>Methanosarcinales</taxon>
        <taxon>ANME-2 cluster</taxon>
        <taxon>Candidatus Syntropharchaeum</taxon>
    </lineage>
</organism>
<keyword evidence="2" id="KW-1185">Reference proteome</keyword>